<dbReference type="EMBL" id="JBHRYB010000014">
    <property type="protein sequence ID" value="MFC3681262.1"/>
    <property type="molecule type" value="Genomic_DNA"/>
</dbReference>
<organism evidence="10 11">
    <name type="scientific">Bacterioplanoides pacificum</name>
    <dbReference type="NCBI Taxonomy" id="1171596"/>
    <lineage>
        <taxon>Bacteria</taxon>
        <taxon>Pseudomonadati</taxon>
        <taxon>Pseudomonadota</taxon>
        <taxon>Gammaproteobacteria</taxon>
        <taxon>Oceanospirillales</taxon>
        <taxon>Oceanospirillaceae</taxon>
        <taxon>Bacterioplanoides</taxon>
    </lineage>
</organism>
<evidence type="ECO:0000256" key="4">
    <source>
        <dbReference type="ARBA" id="ARBA00022519"/>
    </source>
</evidence>
<dbReference type="PRINTS" id="PR00812">
    <property type="entry name" value="BCTERIALGSPF"/>
</dbReference>
<evidence type="ECO:0000256" key="1">
    <source>
        <dbReference type="ARBA" id="ARBA00004429"/>
    </source>
</evidence>
<accession>A0ABV7VWQ0</accession>
<gene>
    <name evidence="10" type="ORF">ACFOMG_14250</name>
</gene>
<evidence type="ECO:0000256" key="3">
    <source>
        <dbReference type="ARBA" id="ARBA00022475"/>
    </source>
</evidence>
<evidence type="ECO:0000256" key="7">
    <source>
        <dbReference type="ARBA" id="ARBA00023136"/>
    </source>
</evidence>
<name>A0ABV7VWQ0_9GAMM</name>
<proteinExistence type="inferred from homology"/>
<feature type="domain" description="Type II secretion system protein GspF" evidence="9">
    <location>
        <begin position="74"/>
        <end position="197"/>
    </location>
</feature>
<evidence type="ECO:0000313" key="10">
    <source>
        <dbReference type="EMBL" id="MFC3681262.1"/>
    </source>
</evidence>
<dbReference type="Proteomes" id="UP001595722">
    <property type="component" value="Unassembled WGS sequence"/>
</dbReference>
<feature type="transmembrane region" description="Helical" evidence="8">
    <location>
        <begin position="382"/>
        <end position="402"/>
    </location>
</feature>
<dbReference type="InterPro" id="IPR003004">
    <property type="entry name" value="GspF/PilC"/>
</dbReference>
<keyword evidence="11" id="KW-1185">Reference proteome</keyword>
<dbReference type="InterPro" id="IPR018076">
    <property type="entry name" value="T2SS_GspF_dom"/>
</dbReference>
<keyword evidence="7 8" id="KW-0472">Membrane</keyword>
<keyword evidence="6 8" id="KW-1133">Transmembrane helix</keyword>
<keyword evidence="5 8" id="KW-0812">Transmembrane</keyword>
<protein>
    <submittedName>
        <fullName evidence="10">Type II secretion system F family protein</fullName>
    </submittedName>
</protein>
<evidence type="ECO:0000259" key="9">
    <source>
        <dbReference type="Pfam" id="PF00482"/>
    </source>
</evidence>
<dbReference type="Pfam" id="PF00482">
    <property type="entry name" value="T2SSF"/>
    <property type="match status" value="2"/>
</dbReference>
<comment type="subcellular location">
    <subcellularLocation>
        <location evidence="1">Cell inner membrane</location>
        <topology evidence="1">Multi-pass membrane protein</topology>
    </subcellularLocation>
</comment>
<evidence type="ECO:0000256" key="2">
    <source>
        <dbReference type="ARBA" id="ARBA00005745"/>
    </source>
</evidence>
<dbReference type="PANTHER" id="PTHR30012">
    <property type="entry name" value="GENERAL SECRETION PATHWAY PROTEIN"/>
    <property type="match status" value="1"/>
</dbReference>
<feature type="domain" description="Type II secretion system protein GspF" evidence="9">
    <location>
        <begin position="279"/>
        <end position="400"/>
    </location>
</feature>
<evidence type="ECO:0000256" key="8">
    <source>
        <dbReference type="SAM" id="Phobius"/>
    </source>
</evidence>
<feature type="transmembrane region" description="Helical" evidence="8">
    <location>
        <begin position="216"/>
        <end position="243"/>
    </location>
</feature>
<evidence type="ECO:0000256" key="6">
    <source>
        <dbReference type="ARBA" id="ARBA00022989"/>
    </source>
</evidence>
<reference evidence="11" key="1">
    <citation type="journal article" date="2019" name="Int. J. Syst. Evol. Microbiol.">
        <title>The Global Catalogue of Microorganisms (GCM) 10K type strain sequencing project: providing services to taxonomists for standard genome sequencing and annotation.</title>
        <authorList>
            <consortium name="The Broad Institute Genomics Platform"/>
            <consortium name="The Broad Institute Genome Sequencing Center for Infectious Disease"/>
            <person name="Wu L."/>
            <person name="Ma J."/>
        </authorList>
    </citation>
    <scope>NUCLEOTIDE SEQUENCE [LARGE SCALE GENOMIC DNA]</scope>
    <source>
        <strain evidence="11">KCTC 42424</strain>
    </source>
</reference>
<evidence type="ECO:0000313" key="11">
    <source>
        <dbReference type="Proteomes" id="UP001595722"/>
    </source>
</evidence>
<dbReference type="InterPro" id="IPR042094">
    <property type="entry name" value="T2SS_GspF_sf"/>
</dbReference>
<dbReference type="RefSeq" id="WP_376867572.1">
    <property type="nucleotide sequence ID" value="NZ_JBHRYB010000014.1"/>
</dbReference>
<feature type="transmembrane region" description="Helical" evidence="8">
    <location>
        <begin position="176"/>
        <end position="196"/>
    </location>
</feature>
<evidence type="ECO:0000256" key="5">
    <source>
        <dbReference type="ARBA" id="ARBA00022692"/>
    </source>
</evidence>
<keyword evidence="4" id="KW-0997">Cell inner membrane</keyword>
<comment type="similarity">
    <text evidence="2">Belongs to the GSP F family.</text>
</comment>
<dbReference type="Gene3D" id="1.20.81.30">
    <property type="entry name" value="Type II secretion system (T2SS), domain F"/>
    <property type="match status" value="2"/>
</dbReference>
<keyword evidence="3" id="KW-1003">Cell membrane</keyword>
<comment type="caution">
    <text evidence="10">The sequence shown here is derived from an EMBL/GenBank/DDBJ whole genome shotgun (WGS) entry which is preliminary data.</text>
</comment>
<dbReference type="PANTHER" id="PTHR30012:SF7">
    <property type="entry name" value="PROTEIN TRANSPORT PROTEIN HOFC HOMOLOG"/>
    <property type="match status" value="1"/>
</dbReference>
<sequence length="408" mass="44540">MAKQIKNSSFTWEGVNRRGQKVKGEMSGQNAAVVKAQLRKQGVQPEKVRKKTEPLFGIGGSSKKPIKSADITFFVRQMSTMIKAGVPLVQSFDIVADGADNPSMKELIFELRDTVAAGNDFASALKQHPQYFDDLTCNLVEAGEQAGALETLLDKVAVYKEKTEALRKKIKKATMYPAITLAIAAIVTVILLVKVVPTFEEMFNNFGSELPAPTQFVVMLSEIAQAYYLEFLGIVITGVVGFSQAMKRSKPFREGFERFSLKLPLFGDLIRKSAVARYARVLSTTFAAGVPLVEALESVAGAVGNVVYKDAVLKIRDEVATGQQMHFAMRSTGVFPNMVIQMTSIGEESGALDAMLDKAAHYFEEEVDAMVDGLTSMMEPMIMAFLGVVIGGLIVAMYLPIFQMGDVV</sequence>